<evidence type="ECO:0000313" key="2">
    <source>
        <dbReference type="EMBL" id="MDW4823830.1"/>
    </source>
</evidence>
<dbReference type="RefSeq" id="WP_310654603.1">
    <property type="nucleotide sequence ID" value="NZ_JAPMLA010000001.1"/>
</dbReference>
<dbReference type="EMBL" id="JAPMLD010000002">
    <property type="protein sequence ID" value="MDW4823830.1"/>
    <property type="molecule type" value="Genomic_DNA"/>
</dbReference>
<organism evidence="1 3">
    <name type="scientific">Shewanella fidelis</name>
    <dbReference type="NCBI Taxonomy" id="173509"/>
    <lineage>
        <taxon>Bacteria</taxon>
        <taxon>Pseudomonadati</taxon>
        <taxon>Pseudomonadota</taxon>
        <taxon>Gammaproteobacteria</taxon>
        <taxon>Alteromonadales</taxon>
        <taxon>Shewanellaceae</taxon>
        <taxon>Shewanella</taxon>
    </lineage>
</organism>
<dbReference type="EMBL" id="JAPMLE010000001">
    <property type="protein sequence ID" value="MDR8523734.1"/>
    <property type="molecule type" value="Genomic_DNA"/>
</dbReference>
<dbReference type="AlphaFoldDB" id="A0AAW8NPD3"/>
<keyword evidence="4" id="KW-1185">Reference proteome</keyword>
<reference evidence="1" key="2">
    <citation type="submission" date="2022-11" db="EMBL/GenBank/DDBJ databases">
        <title>Prophages regulate Shewanella fidelis motility and biofilm formation: implications for gut colonization dynamics in Ciona robusta.</title>
        <authorList>
            <person name="Natarajan O."/>
            <person name="Gibboney S.L."/>
            <person name="Young M.N."/>
            <person name="Lim S.J."/>
            <person name="Pluta N."/>
            <person name="Atkinson C.G.F."/>
            <person name="Leigh B.A."/>
            <person name="Liberti A."/>
            <person name="Kees E."/>
            <person name="Breitbart M."/>
            <person name="Gralnick J."/>
            <person name="Dishaw L.J."/>
        </authorList>
    </citation>
    <scope>NUCLEOTIDE SEQUENCE</scope>
    <source>
        <strain evidence="1">3313</strain>
    </source>
</reference>
<dbReference type="Proteomes" id="UP001271263">
    <property type="component" value="Unassembled WGS sequence"/>
</dbReference>
<sequence length="76" mass="8191">MRFLLNNPCKVMRSQSISAQLLRMTAVLGLTLALVNHFPPLLNAFSDNGAEVGCHQIPKSDKAANVSETPEKGAIN</sequence>
<accession>A0AAW8NPD3</accession>
<name>A0AAW8NPD3_9GAMM</name>
<evidence type="ECO:0000313" key="1">
    <source>
        <dbReference type="EMBL" id="MDR8523734.1"/>
    </source>
</evidence>
<evidence type="ECO:0000313" key="4">
    <source>
        <dbReference type="Proteomes" id="UP001271263"/>
    </source>
</evidence>
<evidence type="ECO:0000313" key="3">
    <source>
        <dbReference type="Proteomes" id="UP001259340"/>
    </source>
</evidence>
<dbReference type="Proteomes" id="UP001259340">
    <property type="component" value="Unassembled WGS sequence"/>
</dbReference>
<gene>
    <name evidence="1" type="ORF">OS133_08565</name>
    <name evidence="2" type="ORF">OS134_07145</name>
</gene>
<reference evidence="2 4" key="1">
    <citation type="journal article" date="2022" name="bioRxiv">
        <title>Prophages regulate Shewanella fidelis 3313 motility and biofilm formation: implications for gut colonization dynamics in Ciona robusta.</title>
        <authorList>
            <person name="Natarajan O."/>
            <person name="Gibboney S.L."/>
            <person name="Young M.N."/>
            <person name="Lim S.J."/>
            <person name="Pluta N."/>
            <person name="Atkinson C.G."/>
            <person name="Leigh B.A."/>
            <person name="Liberti A."/>
            <person name="Kees E.D."/>
            <person name="Breitbart M."/>
            <person name="Gralnick J.A."/>
            <person name="Dishaw L.J."/>
        </authorList>
    </citation>
    <scope>NUCLEOTIDE SEQUENCE [LARGE SCALE GENOMIC DNA]</scope>
    <source>
        <strain evidence="2 4">JG4066</strain>
    </source>
</reference>
<comment type="caution">
    <text evidence="1">The sequence shown here is derived from an EMBL/GenBank/DDBJ whole genome shotgun (WGS) entry which is preliminary data.</text>
</comment>
<proteinExistence type="predicted"/>
<protein>
    <submittedName>
        <fullName evidence="1">Uncharacterized protein</fullName>
    </submittedName>
</protein>